<dbReference type="EMBL" id="FWPT01000001">
    <property type="protein sequence ID" value="SMA32904.1"/>
    <property type="molecule type" value="Genomic_DNA"/>
</dbReference>
<dbReference type="InterPro" id="IPR016181">
    <property type="entry name" value="Acyl_CoA_acyltransferase"/>
</dbReference>
<dbReference type="GO" id="GO:0016747">
    <property type="term" value="F:acyltransferase activity, transferring groups other than amino-acyl groups"/>
    <property type="evidence" value="ECO:0007669"/>
    <property type="project" value="InterPro"/>
</dbReference>
<accession>A0A1X7AEB3</accession>
<dbReference type="RefSeq" id="WP_207626534.1">
    <property type="nucleotide sequence ID" value="NZ_CBCSCN010000019.1"/>
</dbReference>
<dbReference type="PROSITE" id="PS51186">
    <property type="entry name" value="GNAT"/>
    <property type="match status" value="1"/>
</dbReference>
<keyword evidence="4" id="KW-0808">Transferase</keyword>
<evidence type="ECO:0000259" key="3">
    <source>
        <dbReference type="PROSITE" id="PS51186"/>
    </source>
</evidence>
<sequence>MNWLCLSFAELTTNQLYELIKLRIDVFVVEQNCPYPELDDLDRLPEARHLMGYKDGKLLACLRILPPGSVYSQPCIGRVAIDNSQRGQGLAHTLIQEGMKQCLALWSEPGIKIGAQSYLEGFYQKHGFQTASEEYLEDGIPHIKMIYPAKAV</sequence>
<name>A0A1X7AEB3_9GAMM</name>
<evidence type="ECO:0000256" key="1">
    <source>
        <dbReference type="ARBA" id="ARBA00009623"/>
    </source>
</evidence>
<comment type="similarity">
    <text evidence="1">Belongs to the UPF0039 (ElaA) family.</text>
</comment>
<evidence type="ECO:0000313" key="4">
    <source>
        <dbReference type="EMBL" id="SMA32904.1"/>
    </source>
</evidence>
<dbReference type="CDD" id="cd04301">
    <property type="entry name" value="NAT_SF"/>
    <property type="match status" value="1"/>
</dbReference>
<dbReference type="Proteomes" id="UP000196573">
    <property type="component" value="Unassembled WGS sequence"/>
</dbReference>
<dbReference type="AlphaFoldDB" id="A0A1X7AEB3"/>
<proteinExistence type="inferred from homology"/>
<dbReference type="Pfam" id="PF13673">
    <property type="entry name" value="Acetyltransf_10"/>
    <property type="match status" value="1"/>
</dbReference>
<gene>
    <name evidence="4" type="ORF">EHSB41UT_00204</name>
</gene>
<evidence type="ECO:0000313" key="5">
    <source>
        <dbReference type="Proteomes" id="UP000196573"/>
    </source>
</evidence>
<evidence type="ECO:0000256" key="2">
    <source>
        <dbReference type="ARBA" id="ARBA00072224"/>
    </source>
</evidence>
<dbReference type="Gene3D" id="3.40.630.30">
    <property type="match status" value="1"/>
</dbReference>
<keyword evidence="5" id="KW-1185">Reference proteome</keyword>
<reference evidence="4 5" key="1">
    <citation type="submission" date="2017-03" db="EMBL/GenBank/DDBJ databases">
        <authorList>
            <person name="Afonso C.L."/>
            <person name="Miller P.J."/>
            <person name="Scott M.A."/>
            <person name="Spackman E."/>
            <person name="Goraichik I."/>
            <person name="Dimitrov K.M."/>
            <person name="Suarez D.L."/>
            <person name="Swayne D.E."/>
        </authorList>
    </citation>
    <scope>NUCLEOTIDE SEQUENCE [LARGE SCALE GENOMIC DNA]</scope>
    <source>
        <strain evidence="4">SB41UT1</strain>
    </source>
</reference>
<dbReference type="FunFam" id="3.40.630.30:FF:000035">
    <property type="entry name" value="GNAT family N-acetyltransferase"/>
    <property type="match status" value="1"/>
</dbReference>
<dbReference type="InterPro" id="IPR000182">
    <property type="entry name" value="GNAT_dom"/>
</dbReference>
<organism evidence="4 5">
    <name type="scientific">Parendozoicomonas haliclonae</name>
    <dbReference type="NCBI Taxonomy" id="1960125"/>
    <lineage>
        <taxon>Bacteria</taxon>
        <taxon>Pseudomonadati</taxon>
        <taxon>Pseudomonadota</taxon>
        <taxon>Gammaproteobacteria</taxon>
        <taxon>Oceanospirillales</taxon>
        <taxon>Endozoicomonadaceae</taxon>
        <taxon>Parendozoicomonas</taxon>
    </lineage>
</organism>
<dbReference type="SUPFAM" id="SSF55729">
    <property type="entry name" value="Acyl-CoA N-acyltransferases (Nat)"/>
    <property type="match status" value="1"/>
</dbReference>
<feature type="domain" description="N-acetyltransferase" evidence="3">
    <location>
        <begin position="6"/>
        <end position="150"/>
    </location>
</feature>
<protein>
    <recommendedName>
        <fullName evidence="2">Protein ElaA</fullName>
    </recommendedName>
</protein>
<keyword evidence="4" id="KW-0012">Acyltransferase</keyword>